<feature type="coiled-coil region" evidence="1">
    <location>
        <begin position="384"/>
        <end position="418"/>
    </location>
</feature>
<evidence type="ECO:0000256" key="2">
    <source>
        <dbReference type="SAM" id="MobiDB-lite"/>
    </source>
</evidence>
<evidence type="ECO:0000313" key="4">
    <source>
        <dbReference type="Proteomes" id="UP000593567"/>
    </source>
</evidence>
<evidence type="ECO:0000256" key="1">
    <source>
        <dbReference type="SAM" id="Coils"/>
    </source>
</evidence>
<accession>A0A7J7K8Z5</accession>
<proteinExistence type="predicted"/>
<name>A0A7J7K8Z5_BUGNE</name>
<feature type="region of interest" description="Disordered" evidence="2">
    <location>
        <begin position="208"/>
        <end position="240"/>
    </location>
</feature>
<feature type="coiled-coil region" evidence="1">
    <location>
        <begin position="510"/>
        <end position="537"/>
    </location>
</feature>
<reference evidence="3" key="1">
    <citation type="submission" date="2020-06" db="EMBL/GenBank/DDBJ databases">
        <title>Draft genome of Bugula neritina, a colonial animal packing powerful symbionts and potential medicines.</title>
        <authorList>
            <person name="Rayko M."/>
        </authorList>
    </citation>
    <scope>NUCLEOTIDE SEQUENCE [LARGE SCALE GENOMIC DNA]</scope>
    <source>
        <strain evidence="3">Kwan_BN1</strain>
    </source>
</reference>
<evidence type="ECO:0000313" key="3">
    <source>
        <dbReference type="EMBL" id="KAF6035112.1"/>
    </source>
</evidence>
<feature type="coiled-coil region" evidence="1">
    <location>
        <begin position="447"/>
        <end position="474"/>
    </location>
</feature>
<dbReference type="EMBL" id="VXIV02000934">
    <property type="protein sequence ID" value="KAF6035112.1"/>
    <property type="molecule type" value="Genomic_DNA"/>
</dbReference>
<feature type="coiled-coil region" evidence="1">
    <location>
        <begin position="967"/>
        <end position="1001"/>
    </location>
</feature>
<protein>
    <submittedName>
        <fullName evidence="3">Uncharacterized protein</fullName>
    </submittedName>
</protein>
<dbReference type="Proteomes" id="UP000593567">
    <property type="component" value="Unassembled WGS sequence"/>
</dbReference>
<keyword evidence="1" id="KW-0175">Coiled coil</keyword>
<gene>
    <name evidence="3" type="ORF">EB796_006587</name>
</gene>
<organism evidence="3 4">
    <name type="scientific">Bugula neritina</name>
    <name type="common">Brown bryozoan</name>
    <name type="synonym">Sertularia neritina</name>
    <dbReference type="NCBI Taxonomy" id="10212"/>
    <lineage>
        <taxon>Eukaryota</taxon>
        <taxon>Metazoa</taxon>
        <taxon>Spiralia</taxon>
        <taxon>Lophotrochozoa</taxon>
        <taxon>Bryozoa</taxon>
        <taxon>Gymnolaemata</taxon>
        <taxon>Cheilostomatida</taxon>
        <taxon>Flustrina</taxon>
        <taxon>Buguloidea</taxon>
        <taxon>Bugulidae</taxon>
        <taxon>Bugula</taxon>
    </lineage>
</organism>
<dbReference type="Gene3D" id="1.20.58.60">
    <property type="match status" value="1"/>
</dbReference>
<keyword evidence="4" id="KW-1185">Reference proteome</keyword>
<dbReference type="AlphaFoldDB" id="A0A7J7K8Z5"/>
<sequence length="1051" mass="117915">MTVIQELDRFMAEITVNAPADQASQLKELVRSTKDTFSRDLSELSDQMDAVKSSRNMLNKMKSCLRNMKDAMAGIESLTLAVCDLGMDDYVKQYKERRAELSEALLRLELVQSQMEGFNTLQEKSEASIAEINSALKDSVTDNRDLDHLRQWSEQVNSNIQEMENLVLALKKEGVDGNYQGRVSALKESYSHLINRLSAVTSTSYQSAVHASPLSAKSSPRRSPRRQTPSDPGTPRHSLRKWLRTKTDELQNLMSQPFPFEDKSIQSFWHSIQKYQGDLVVNGEEFSLYATEDETDQPAMDQITPLIDTCSDLSYRLDAHARLCVQYTADQRQLASLKDKQQYVDKLLSKRSVSIGRLPSQDDSQLEESISQSKGVTEEVIRKLEQHQSNLSSLHQTVEKFDKQCEEAELSLADAEVLLSKAIPTATEEPIVMQSVEVVKTQCKTRLHECVTRLEQAEIAVTELQQKNSGLSEVEAQKDIVKEMKKMARSLAPFSSKQEQTSLADRIAAKEKGFDELRQLQRELHELTSAIPAAVTEKQRKSSQNAEMSCDSLYSEVVSMHKTLEQTDRVWAQFKHLSGQVKDHLRHCHSQIEAVNVPGVSLDARRERYEEICEALEHYPESCSPQGLQELLSTCPVASPILYPEAIAILDDHEALSVEVRKGAAQLTKKLQARSALEKNLRAASETLQGVGKRVHSSLVLEDWNVSSCDTIIRFLETEEQEVQAMYAQIKPMVAAQKEEHSSKEESMTLDLKDSIEEFEDSHRDVVALVLQEKEVLTLAREFCQYITESVEVIEAWLLQTGKLCEDIDNCNLPVEEIEEKLQSALSDVAGLRQHLCRLSQYTQQVADSLSPAARARLNLHGELGQTRAQHATQYSNLEKLIDSYANQLTATDSAPLSSLPVCQRKLEQLQSIEAEEADIQQSVAALQETTNTLSKLIPPGNKLHLPYDGKLHPSVAEANVLEEKVKALCADRLSNLSAKLAEVKEETACAVKLYSQLEEKQKEIRGDKLQQVISELAEAESKELISLPLSELDKLSQAANKVTSALSRNI</sequence>
<comment type="caution">
    <text evidence="3">The sequence shown here is derived from an EMBL/GenBank/DDBJ whole genome shotgun (WGS) entry which is preliminary data.</text>
</comment>